<dbReference type="AlphaFoldDB" id="A0A317MSD6"/>
<dbReference type="Gene3D" id="3.90.420.10">
    <property type="entry name" value="Oxidoreductase, molybdopterin-binding domain"/>
    <property type="match status" value="2"/>
</dbReference>
<evidence type="ECO:0000259" key="2">
    <source>
        <dbReference type="Pfam" id="PF00174"/>
    </source>
</evidence>
<dbReference type="Pfam" id="PF00174">
    <property type="entry name" value="Oxidored_molyb"/>
    <property type="match status" value="1"/>
</dbReference>
<keyword evidence="4" id="KW-1185">Reference proteome</keyword>
<dbReference type="InterPro" id="IPR036374">
    <property type="entry name" value="OxRdtase_Mopterin-bd_sf"/>
</dbReference>
<name>A0A317MSD6_9GAMM</name>
<reference evidence="3 4" key="1">
    <citation type="submission" date="2018-05" db="EMBL/GenBank/DDBJ databases">
        <title>Genomic Encyclopedia of Type Strains, Phase IV (KMG-IV): sequencing the most valuable type-strain genomes for metagenomic binning, comparative biology and taxonomic classification.</title>
        <authorList>
            <person name="Goeker M."/>
        </authorList>
    </citation>
    <scope>NUCLEOTIDE SEQUENCE [LARGE SCALE GENOMIC DNA]</scope>
    <source>
        <strain evidence="3 4">DSM 23606</strain>
    </source>
</reference>
<gene>
    <name evidence="3" type="ORF">C7443_109129</name>
</gene>
<evidence type="ECO:0000313" key="4">
    <source>
        <dbReference type="Proteomes" id="UP000246569"/>
    </source>
</evidence>
<proteinExistence type="predicted"/>
<feature type="chain" id="PRO_5016248672" description="Oxidoreductase molybdopterin-binding domain-containing protein" evidence="1">
    <location>
        <begin position="29"/>
        <end position="357"/>
    </location>
</feature>
<evidence type="ECO:0000256" key="1">
    <source>
        <dbReference type="SAM" id="SignalP"/>
    </source>
</evidence>
<dbReference type="EMBL" id="QGTJ01000009">
    <property type="protein sequence ID" value="PWV59876.1"/>
    <property type="molecule type" value="Genomic_DNA"/>
</dbReference>
<protein>
    <recommendedName>
        <fullName evidence="2">Oxidoreductase molybdopterin-binding domain-containing protein</fullName>
    </recommendedName>
</protein>
<dbReference type="SUPFAM" id="SSF56524">
    <property type="entry name" value="Oxidoreductase molybdopterin-binding domain"/>
    <property type="match status" value="2"/>
</dbReference>
<dbReference type="RefSeq" id="WP_110019479.1">
    <property type="nucleotide sequence ID" value="NZ_QGTJ01000009.1"/>
</dbReference>
<sequence length="357" mass="36291">MHLPVIPRSRLRPALAALLLGTSSLLHAAPTTSEFSLSGDVLNPGTYQLDDLLALPAVSESVSYGTGHGPVSAEFTGASLWSLLQAAGIKVDAAVKNDLISKYVVATGSDGYRAVYSIAELSPQFGGSGTPALVAYTMDGAALGSSGFARTTAPGDAAGGRYVSNLASLQVFDAPAAAVSGGGVSSAFTLDGTVSTALSFDLAALQSMSTVTEAVSYVTSKGTVSATFTGVPLWSLLTMAGIVSDPDVKNDLLGKVLIATGSDGYQAVFSLAELDPAFGGNASLPIMVAFEMDGALLTDDGFARLVVPEDIAGGRYVSNLVSLQLIDAPRAVPVPGTLGLAVLGLGLLGRRRARRLH</sequence>
<feature type="signal peptide" evidence="1">
    <location>
        <begin position="1"/>
        <end position="28"/>
    </location>
</feature>
<dbReference type="Proteomes" id="UP000246569">
    <property type="component" value="Unassembled WGS sequence"/>
</dbReference>
<evidence type="ECO:0000313" key="3">
    <source>
        <dbReference type="EMBL" id="PWV59876.1"/>
    </source>
</evidence>
<accession>A0A317MSD6</accession>
<dbReference type="OrthoDB" id="482420at2"/>
<dbReference type="InterPro" id="IPR000572">
    <property type="entry name" value="OxRdtase_Mopterin-bd_dom"/>
</dbReference>
<keyword evidence="1" id="KW-0732">Signal</keyword>
<comment type="caution">
    <text evidence="3">The sequence shown here is derived from an EMBL/GenBank/DDBJ whole genome shotgun (WGS) entry which is preliminary data.</text>
</comment>
<feature type="domain" description="Oxidoreductase molybdopterin-binding" evidence="2">
    <location>
        <begin position="189"/>
        <end position="329"/>
    </location>
</feature>
<organism evidence="3 4">
    <name type="scientific">Plasticicumulans acidivorans</name>
    <dbReference type="NCBI Taxonomy" id="886464"/>
    <lineage>
        <taxon>Bacteria</taxon>
        <taxon>Pseudomonadati</taxon>
        <taxon>Pseudomonadota</taxon>
        <taxon>Gammaproteobacteria</taxon>
        <taxon>Candidatus Competibacteraceae</taxon>
        <taxon>Plasticicumulans</taxon>
    </lineage>
</organism>